<dbReference type="SUPFAM" id="SSF52096">
    <property type="entry name" value="ClpP/crotonase"/>
    <property type="match status" value="1"/>
</dbReference>
<dbReference type="EMBL" id="JADQAZ010000003">
    <property type="protein sequence ID" value="MBT0958546.1"/>
    <property type="molecule type" value="Genomic_DNA"/>
</dbReference>
<feature type="chain" id="PRO_5043049587" evidence="2">
    <location>
        <begin position="17"/>
        <end position="320"/>
    </location>
</feature>
<feature type="domain" description="Lysozyme inhibitor LprI-like N-terminal" evidence="3">
    <location>
        <begin position="245"/>
        <end position="318"/>
    </location>
</feature>
<keyword evidence="2" id="KW-0732">Signal</keyword>
<dbReference type="InterPro" id="IPR029045">
    <property type="entry name" value="ClpP/crotonase-like_dom_sf"/>
</dbReference>
<accession>A0AAP2CS77</accession>
<comment type="caution">
    <text evidence="4">The sequence shown here is derived from an EMBL/GenBank/DDBJ whole genome shotgun (WGS) entry which is preliminary data.</text>
</comment>
<dbReference type="PANTHER" id="PTHR37549:SF1">
    <property type="entry name" value="LIPOPROTEIN LPRI"/>
    <property type="match status" value="1"/>
</dbReference>
<dbReference type="InterPro" id="IPR009739">
    <property type="entry name" value="LprI-like_N"/>
</dbReference>
<proteinExistence type="predicted"/>
<keyword evidence="5" id="KW-1185">Reference proteome</keyword>
<dbReference type="GO" id="GO:0005576">
    <property type="term" value="C:extracellular region"/>
    <property type="evidence" value="ECO:0007669"/>
    <property type="project" value="TreeGrafter"/>
</dbReference>
<name>A0AAP2CS77_9RHOB</name>
<evidence type="ECO:0000256" key="2">
    <source>
        <dbReference type="SAM" id="SignalP"/>
    </source>
</evidence>
<dbReference type="RefSeq" id="WP_327794777.1">
    <property type="nucleotide sequence ID" value="NZ_JADQAZ010000003.1"/>
</dbReference>
<dbReference type="Pfam" id="PF07007">
    <property type="entry name" value="LprI"/>
    <property type="match status" value="1"/>
</dbReference>
<evidence type="ECO:0000259" key="3">
    <source>
        <dbReference type="Pfam" id="PF07007"/>
    </source>
</evidence>
<dbReference type="Proteomes" id="UP001315686">
    <property type="component" value="Unassembled WGS sequence"/>
</dbReference>
<dbReference type="AlphaFoldDB" id="A0AAP2CS77"/>
<organism evidence="4 5">
    <name type="scientific">Harenicola maris</name>
    <dbReference type="NCBI Taxonomy" id="2841044"/>
    <lineage>
        <taxon>Bacteria</taxon>
        <taxon>Pseudomonadati</taxon>
        <taxon>Pseudomonadota</taxon>
        <taxon>Alphaproteobacteria</taxon>
        <taxon>Rhodobacterales</taxon>
        <taxon>Paracoccaceae</taxon>
        <taxon>Harenicola</taxon>
    </lineage>
</organism>
<reference evidence="4 5" key="1">
    <citation type="journal article" date="2021" name="Arch. Microbiol.">
        <title>Harenicola maris gen. nov., sp. nov. isolated from the Sea of Japan shallow sediments.</title>
        <authorList>
            <person name="Romanenko L.A."/>
            <person name="Kurilenko V.V."/>
            <person name="Chernysheva N.Y."/>
            <person name="Tekutyeva L.A."/>
            <person name="Velansky P.V."/>
            <person name="Svetashev V.I."/>
            <person name="Isaeva M.P."/>
        </authorList>
    </citation>
    <scope>NUCLEOTIDE SEQUENCE [LARGE SCALE GENOMIC DNA]</scope>
    <source>
        <strain evidence="4 5">KMM 3653</strain>
    </source>
</reference>
<feature type="signal peptide" evidence="2">
    <location>
        <begin position="1"/>
        <end position="16"/>
    </location>
</feature>
<evidence type="ECO:0000313" key="5">
    <source>
        <dbReference type="Proteomes" id="UP001315686"/>
    </source>
</evidence>
<evidence type="ECO:0000256" key="1">
    <source>
        <dbReference type="SAM" id="MobiDB-lite"/>
    </source>
</evidence>
<gene>
    <name evidence="4" type="ORF">IV417_14245</name>
</gene>
<dbReference type="Gene3D" id="1.20.1270.180">
    <property type="match status" value="1"/>
</dbReference>
<feature type="region of interest" description="Disordered" evidence="1">
    <location>
        <begin position="200"/>
        <end position="239"/>
    </location>
</feature>
<sequence>MALALLLCAAARPAQAEITVYGPFWHSSELPNVLTLTGDIQPPDSTHLRRALDAEPIDTLFLLSPGGNVSSALSLSQIVRNRGLATVIPAGEDCASACSFLFVAGVKRRAYGRLGVHQFSSGGRVQGAEAEESAQSLTARIMARLQDYEVSNHFIVKMLETPHTSIYWFNTEELRREGIETLNTFPKETAAFPAIYASAKSSVPGGDSSPYTATQTGTTTPKPPPQRTPPATTTRKAEPSFNCAYATQPTELTLCENADLADLDREMAAQYRRIRAGRTFSQTQALIAAQKAWLRRRNSCKTDVACLQSIYQTRITELSN</sequence>
<evidence type="ECO:0000313" key="4">
    <source>
        <dbReference type="EMBL" id="MBT0958546.1"/>
    </source>
</evidence>
<dbReference type="Gene3D" id="3.90.226.10">
    <property type="entry name" value="2-enoyl-CoA Hydratase, Chain A, domain 1"/>
    <property type="match status" value="1"/>
</dbReference>
<dbReference type="PANTHER" id="PTHR37549">
    <property type="entry name" value="LIPOPROTEIN LPRI"/>
    <property type="match status" value="1"/>
</dbReference>
<protein>
    <submittedName>
        <fullName evidence="4">DUF1311 domain-containing protein</fullName>
    </submittedName>
</protein>
<dbReference type="InterPro" id="IPR052755">
    <property type="entry name" value="Lysozyme_Inhibitor_LprI"/>
</dbReference>